<evidence type="ECO:0000256" key="5">
    <source>
        <dbReference type="ARBA" id="ARBA00022741"/>
    </source>
</evidence>
<evidence type="ECO:0000256" key="4">
    <source>
        <dbReference type="ARBA" id="ARBA00022475"/>
    </source>
</evidence>
<comment type="similarity">
    <text evidence="2">Belongs to the ABC transporter superfamily.</text>
</comment>
<dbReference type="PANTHER" id="PTHR43166">
    <property type="entry name" value="AMINO ACID IMPORT ATP-BINDING PROTEIN"/>
    <property type="match status" value="1"/>
</dbReference>
<evidence type="ECO:0000313" key="10">
    <source>
        <dbReference type="Proteomes" id="UP001595721"/>
    </source>
</evidence>
<evidence type="ECO:0000256" key="1">
    <source>
        <dbReference type="ARBA" id="ARBA00004202"/>
    </source>
</evidence>
<evidence type="ECO:0000256" key="6">
    <source>
        <dbReference type="ARBA" id="ARBA00022840"/>
    </source>
</evidence>
<evidence type="ECO:0000256" key="3">
    <source>
        <dbReference type="ARBA" id="ARBA00022448"/>
    </source>
</evidence>
<keyword evidence="3" id="KW-0813">Transport</keyword>
<keyword evidence="7" id="KW-0472">Membrane</keyword>
<dbReference type="Pfam" id="PF00005">
    <property type="entry name" value="ABC_tran"/>
    <property type="match status" value="1"/>
</dbReference>
<dbReference type="InterPro" id="IPR003593">
    <property type="entry name" value="AAA+_ATPase"/>
</dbReference>
<comment type="caution">
    <text evidence="9">The sequence shown here is derived from an EMBL/GenBank/DDBJ whole genome shotgun (WGS) entry which is preliminary data.</text>
</comment>
<evidence type="ECO:0000259" key="8">
    <source>
        <dbReference type="PROSITE" id="PS50893"/>
    </source>
</evidence>
<organism evidence="9 10">
    <name type="scientific">Paracoccus mangrovi</name>
    <dbReference type="NCBI Taxonomy" id="1715645"/>
    <lineage>
        <taxon>Bacteria</taxon>
        <taxon>Pseudomonadati</taxon>
        <taxon>Pseudomonadota</taxon>
        <taxon>Alphaproteobacteria</taxon>
        <taxon>Rhodobacterales</taxon>
        <taxon>Paracoccaceae</taxon>
        <taxon>Paracoccus</taxon>
    </lineage>
</organism>
<dbReference type="GO" id="GO:0005524">
    <property type="term" value="F:ATP binding"/>
    <property type="evidence" value="ECO:0007669"/>
    <property type="project" value="UniProtKB-KW"/>
</dbReference>
<reference evidence="10" key="1">
    <citation type="journal article" date="2019" name="Int. J. Syst. Evol. Microbiol.">
        <title>The Global Catalogue of Microorganisms (GCM) 10K type strain sequencing project: providing services to taxonomists for standard genome sequencing and annotation.</title>
        <authorList>
            <consortium name="The Broad Institute Genomics Platform"/>
            <consortium name="The Broad Institute Genome Sequencing Center for Infectious Disease"/>
            <person name="Wu L."/>
            <person name="Ma J."/>
        </authorList>
    </citation>
    <scope>NUCLEOTIDE SEQUENCE [LARGE SCALE GENOMIC DNA]</scope>
    <source>
        <strain evidence="10">KCTC 42899</strain>
    </source>
</reference>
<dbReference type="InterPro" id="IPR017871">
    <property type="entry name" value="ABC_transporter-like_CS"/>
</dbReference>
<name>A0ABV7R938_9RHOB</name>
<gene>
    <name evidence="9" type="ORF">ACFOMH_19070</name>
</gene>
<dbReference type="PIRSF" id="PIRSF039085">
    <property type="entry name" value="ABC_ATPase_HisP"/>
    <property type="match status" value="1"/>
</dbReference>
<evidence type="ECO:0000256" key="2">
    <source>
        <dbReference type="ARBA" id="ARBA00005417"/>
    </source>
</evidence>
<dbReference type="Gene3D" id="3.40.50.300">
    <property type="entry name" value="P-loop containing nucleotide triphosphate hydrolases"/>
    <property type="match status" value="1"/>
</dbReference>
<keyword evidence="6 9" id="KW-0067">ATP-binding</keyword>
<dbReference type="CDD" id="cd03262">
    <property type="entry name" value="ABC_HisP_GlnQ"/>
    <property type="match status" value="1"/>
</dbReference>
<accession>A0ABV7R938</accession>
<dbReference type="SUPFAM" id="SSF52540">
    <property type="entry name" value="P-loop containing nucleoside triphosphate hydrolases"/>
    <property type="match status" value="1"/>
</dbReference>
<sequence length="269" mass="29614">MSQTEHIPGKTTPADRPVIEIRNLHKAYGQLEVIKGVSLSAPRGHVISLIGSSGSGKSTLLRCCNLLEDSQQGDILFEGEAVQWRGTGLARVPGDRAQVTRLRTNLSMVFQQFNLWSHLTILQNVTEAPIHVLRRDPAQVEARARELLAKVGIGDKADAWPAQLSGGQQQRAAIARALCMEPRALLLDEPTSALDPELQQEVVRVIKDLAAEHRTMLLVTHDMRLAADVSDHVVFLHQGRIEEEGPPAQLFGAPRSERLRQFLSASMAE</sequence>
<feature type="domain" description="ABC transporter" evidence="8">
    <location>
        <begin position="19"/>
        <end position="263"/>
    </location>
</feature>
<dbReference type="InterPro" id="IPR027417">
    <property type="entry name" value="P-loop_NTPase"/>
</dbReference>
<dbReference type="PROSITE" id="PS00211">
    <property type="entry name" value="ABC_TRANSPORTER_1"/>
    <property type="match status" value="1"/>
</dbReference>
<dbReference type="InterPro" id="IPR003439">
    <property type="entry name" value="ABC_transporter-like_ATP-bd"/>
</dbReference>
<dbReference type="InterPro" id="IPR050086">
    <property type="entry name" value="MetN_ABC_transporter-like"/>
</dbReference>
<keyword evidence="10" id="KW-1185">Reference proteome</keyword>
<comment type="subcellular location">
    <subcellularLocation>
        <location evidence="1">Cell membrane</location>
        <topology evidence="1">Peripheral membrane protein</topology>
    </subcellularLocation>
</comment>
<protein>
    <submittedName>
        <fullName evidence="9">ABC transporter ATP-binding protein</fullName>
    </submittedName>
</protein>
<dbReference type="InterPro" id="IPR030679">
    <property type="entry name" value="ABC_ATPase_HisP-typ"/>
</dbReference>
<dbReference type="PROSITE" id="PS50893">
    <property type="entry name" value="ABC_TRANSPORTER_2"/>
    <property type="match status" value="1"/>
</dbReference>
<evidence type="ECO:0000256" key="7">
    <source>
        <dbReference type="ARBA" id="ARBA00023136"/>
    </source>
</evidence>
<evidence type="ECO:0000313" key="9">
    <source>
        <dbReference type="EMBL" id="MFC3530277.1"/>
    </source>
</evidence>
<dbReference type="SMART" id="SM00382">
    <property type="entry name" value="AAA"/>
    <property type="match status" value="1"/>
</dbReference>
<dbReference type="EMBL" id="JBHRXJ010000022">
    <property type="protein sequence ID" value="MFC3530277.1"/>
    <property type="molecule type" value="Genomic_DNA"/>
</dbReference>
<dbReference type="PANTHER" id="PTHR43166:SF35">
    <property type="entry name" value="L-CYSTINE IMPORT ATP-BINDING PROTEIN TCYN"/>
    <property type="match status" value="1"/>
</dbReference>
<dbReference type="Proteomes" id="UP001595721">
    <property type="component" value="Unassembled WGS sequence"/>
</dbReference>
<keyword evidence="4" id="KW-1003">Cell membrane</keyword>
<dbReference type="RefSeq" id="WP_374427473.1">
    <property type="nucleotide sequence ID" value="NZ_JBHRXJ010000022.1"/>
</dbReference>
<keyword evidence="5" id="KW-0547">Nucleotide-binding</keyword>
<proteinExistence type="inferred from homology"/>